<organism evidence="2">
    <name type="scientific">Tetraselmis sp. GSL018</name>
    <dbReference type="NCBI Taxonomy" id="582737"/>
    <lineage>
        <taxon>Eukaryota</taxon>
        <taxon>Viridiplantae</taxon>
        <taxon>Chlorophyta</taxon>
        <taxon>core chlorophytes</taxon>
        <taxon>Chlorodendrophyceae</taxon>
        <taxon>Chlorodendrales</taxon>
        <taxon>Chlorodendraceae</taxon>
        <taxon>Tetraselmis</taxon>
    </lineage>
</organism>
<dbReference type="EMBL" id="GBEZ01009417">
    <property type="protein sequence ID" value="JAC76168.1"/>
    <property type="molecule type" value="Transcribed_RNA"/>
</dbReference>
<proteinExistence type="predicted"/>
<feature type="signal peptide" evidence="1">
    <location>
        <begin position="1"/>
        <end position="30"/>
    </location>
</feature>
<feature type="chain" id="PRO_5030002203" description="Fe2OG dioxygenase domain-containing protein" evidence="1">
    <location>
        <begin position="31"/>
        <end position="397"/>
    </location>
</feature>
<keyword evidence="1" id="KW-0732">Signal</keyword>
<gene>
    <name evidence="2" type="ORF">TSPGSL018_20942</name>
</gene>
<evidence type="ECO:0000256" key="1">
    <source>
        <dbReference type="SAM" id="SignalP"/>
    </source>
</evidence>
<protein>
    <recommendedName>
        <fullName evidence="3">Fe2OG dioxygenase domain-containing protein</fullName>
    </recommendedName>
</protein>
<evidence type="ECO:0008006" key="3">
    <source>
        <dbReference type="Google" id="ProtNLM"/>
    </source>
</evidence>
<evidence type="ECO:0000313" key="2">
    <source>
        <dbReference type="EMBL" id="JAC76168.1"/>
    </source>
</evidence>
<reference evidence="2" key="1">
    <citation type="submission" date="2014-05" db="EMBL/GenBank/DDBJ databases">
        <title>The transcriptome of the halophilic microalga Tetraselmis sp. GSL018 isolated from the Great Salt Lake, Utah.</title>
        <authorList>
            <person name="Jinkerson R.E."/>
            <person name="D'Adamo S."/>
            <person name="Posewitz M.C."/>
        </authorList>
    </citation>
    <scope>NUCLEOTIDE SEQUENCE</scope>
    <source>
        <strain evidence="2">GSL018</strain>
    </source>
</reference>
<accession>A0A061RW57</accession>
<name>A0A061RW57_9CHLO</name>
<dbReference type="AlphaFoldDB" id="A0A061RW57"/>
<sequence>MVPGFKMPFFPSYVLLVFLLRYLSLSSVQANSQVIHGDKSWSRSNFMNESDRVSAFYRDHGSWPDPAWLENEPLEYSRVLEQRTREVMQIEDLQERWDQWMYLAQARIVPTFTRRQWDVVTVPEEIYRKLYTRFHEMLPKAGFEVDGRIVAGEGPAKFFEQEDLNYEVLHELRPLFSQWAGVEVEPTSVYGVRVYQEGQTLDDHVDVLETHVISGILHIDSDLDEPFPIQILEADGTLASADLKPGQLMFYESAKSFHQRRIPMKGRYYASIFMHYRPVGWNMTREQVLAAIPPWWDARSDPRDEVADDQTPMTVTFVNKADAEAQLSWVVPGSEATSPDGRRQMQPLASVPAGATSHQTTYPGHVIVATWPGGSSQWTMQPRHNKQAIHIGGRSEL</sequence>